<dbReference type="GO" id="GO:0030496">
    <property type="term" value="C:midbody"/>
    <property type="evidence" value="ECO:0007669"/>
    <property type="project" value="TreeGrafter"/>
</dbReference>
<evidence type="ECO:0000256" key="1">
    <source>
        <dbReference type="SAM" id="Coils"/>
    </source>
</evidence>
<dbReference type="Proteomes" id="UP000261680">
    <property type="component" value="Unplaced"/>
</dbReference>
<dbReference type="GO" id="GO:0097546">
    <property type="term" value="C:ciliary base"/>
    <property type="evidence" value="ECO:0007669"/>
    <property type="project" value="InterPro"/>
</dbReference>
<dbReference type="GO" id="GO:0007052">
    <property type="term" value="P:mitotic spindle organization"/>
    <property type="evidence" value="ECO:0007669"/>
    <property type="project" value="InterPro"/>
</dbReference>
<dbReference type="AlphaFoldDB" id="A0A8M1FV46"/>
<sequence length="1116" mass="124839">MLAWRPGARSAVAERDPESSDARDGAPFSPRLGRGRCRPAADLDMKIHLEKNLEEERQILLQQQKICRNRARKYFVESNRRKKAFEEKRKEQEEREQQIREQILQQRKEKFEEVTEKFQRAHIPLSQRRGAVFQKPVPPLEEALKQIQESNLKSEVNLLPSHRPTINWRAIDNALPSSLSKNGHKHQKHLLSKINCGKEMKENNRANLATNKDAFQLKLEETQKLLEDQHLSTLQKFCDEVNQITNSETLSSIDSLEAGEHEEIYLTLNKEPSTSNQKDSISLKSVNLQSTNVSCCDEDKLAFSKSQHINNWLINVSDPDTQTVTPFSDSVSKPDVLPSCECFNSKEQNPPVERVTNSADNSVAFVYSPTIFVQDGKGKAVSETSTMRTTDSSSGTFQRERPFVTESPTFKLSRVWASPDRLTQGMATFSDQGNNSELTQENRPTSFVPTATRIVLPCNMQSARPLPKSSLHIKEVDPVQCSDTLGELTDVKDEKLKYFHCNKEELPLFSDDFQVVYIPHNSDSNDKKHKIAQTSISVSTVISNCDLVGQHKKMKYNTPERNGVRFLKGILKKESKYEHNCFKALVINHSFKLGNQKAAAIRDSIELTKEKGTEIPKTIKKLRWFDETGDTDKNAADGHSLKNRIELCQQWSQPFHIQTKSGAASKVIRVPACAVGPADGTQPKEGSVSEKVAALGEPATDHARLNCFMPSGYNVAKQAWPPSKKEGTQAPVHGGGSKAQKANPQRGGARVIRRTRSAQVQSAFVCAHRKGTGLRPQSASKATRLSQAQGRLIVPHPPPQSPSKIRSGKSMQASQCQPVTLENSQNVVTRNYFPSKHVLPKEHRFNHWNQESSSPPTDACSDSVTMMPSLPCCSSECQTLAKVNGSDGTQVVVLQDGTSHSAHRCPVEESHPSVTLRTAREDSVPLWKRQKDILGQNEKAAGSTVVRRKRIVENKQRSLLELKRQNSGSAGRKCNEQMSNFGQSVQLSSSEPKHTIRGTSDVEEVSDSTSQFLMAENLVKASVPEDEILTVMNSKQLQKPNLALNKTQPFDICALSAEEQRILQSLGRLNERLYYVQEAICKNPSIKDNLQIIPLLNSQPRGSPSPRVGSRSQRKY</sequence>
<gene>
    <name evidence="4" type="primary">CEP126</name>
</gene>
<dbReference type="CTD" id="57562"/>
<feature type="region of interest" description="Disordered" evidence="2">
    <location>
        <begin position="1096"/>
        <end position="1116"/>
    </location>
</feature>
<evidence type="ECO:0000313" key="4">
    <source>
        <dbReference type="RefSeq" id="XP_040487231.1"/>
    </source>
</evidence>
<dbReference type="PANTHER" id="PTHR31191:SF4">
    <property type="entry name" value="CENTROSOMAL PROTEIN OF 126 KDA"/>
    <property type="match status" value="1"/>
</dbReference>
<feature type="compositionally biased region" description="Low complexity" evidence="2">
    <location>
        <begin position="1098"/>
        <end position="1116"/>
    </location>
</feature>
<keyword evidence="1" id="KW-0175">Coiled coil</keyword>
<keyword evidence="3" id="KW-1185">Reference proteome</keyword>
<accession>A0A8M1FV46</accession>
<proteinExistence type="predicted"/>
<dbReference type="GO" id="GO:0031122">
    <property type="term" value="P:cytoplasmic microtubule organization"/>
    <property type="evidence" value="ECO:0007669"/>
    <property type="project" value="InterPro"/>
</dbReference>
<protein>
    <submittedName>
        <fullName evidence="4">Centrosomal protein of 126 kDa</fullName>
    </submittedName>
</protein>
<name>A0A8M1FV46_URSMA</name>
<evidence type="ECO:0000313" key="3">
    <source>
        <dbReference type="Proteomes" id="UP000261680"/>
    </source>
</evidence>
<feature type="region of interest" description="Disordered" evidence="2">
    <location>
        <begin position="718"/>
        <end position="748"/>
    </location>
</feature>
<dbReference type="OrthoDB" id="9900339at2759"/>
<dbReference type="InterPro" id="IPR028257">
    <property type="entry name" value="CEP126"/>
</dbReference>
<dbReference type="GeneID" id="103662549"/>
<dbReference type="Pfam" id="PF15352">
    <property type="entry name" value="K1377"/>
    <property type="match status" value="1"/>
</dbReference>
<organism evidence="3 4">
    <name type="scientific">Ursus maritimus</name>
    <name type="common">Polar bear</name>
    <name type="synonym">Thalarctos maritimus</name>
    <dbReference type="NCBI Taxonomy" id="29073"/>
    <lineage>
        <taxon>Eukaryota</taxon>
        <taxon>Metazoa</taxon>
        <taxon>Chordata</taxon>
        <taxon>Craniata</taxon>
        <taxon>Vertebrata</taxon>
        <taxon>Euteleostomi</taxon>
        <taxon>Mammalia</taxon>
        <taxon>Eutheria</taxon>
        <taxon>Laurasiatheria</taxon>
        <taxon>Carnivora</taxon>
        <taxon>Caniformia</taxon>
        <taxon>Ursidae</taxon>
        <taxon>Ursus</taxon>
    </lineage>
</organism>
<dbReference type="KEGG" id="umr:103662549"/>
<dbReference type="RefSeq" id="XP_040487231.1">
    <property type="nucleotide sequence ID" value="XM_040631297.1"/>
</dbReference>
<feature type="region of interest" description="Disordered" evidence="2">
    <location>
        <begin position="1"/>
        <end position="37"/>
    </location>
</feature>
<evidence type="ECO:0000256" key="2">
    <source>
        <dbReference type="SAM" id="MobiDB-lite"/>
    </source>
</evidence>
<dbReference type="GO" id="GO:0005813">
    <property type="term" value="C:centrosome"/>
    <property type="evidence" value="ECO:0007669"/>
    <property type="project" value="InterPro"/>
</dbReference>
<dbReference type="PANTHER" id="PTHR31191">
    <property type="entry name" value="CENTROSOMAL PROTEIN CEP126"/>
    <property type="match status" value="1"/>
</dbReference>
<feature type="coiled-coil region" evidence="1">
    <location>
        <begin position="75"/>
        <end position="109"/>
    </location>
</feature>
<reference evidence="4" key="1">
    <citation type="submission" date="2025-08" db="UniProtKB">
        <authorList>
            <consortium name="RefSeq"/>
        </authorList>
    </citation>
    <scope>IDENTIFICATION</scope>
    <source>
        <tissue evidence="4">Whole blood</tissue>
    </source>
</reference>
<dbReference type="GO" id="GO:1905515">
    <property type="term" value="P:non-motile cilium assembly"/>
    <property type="evidence" value="ECO:0007669"/>
    <property type="project" value="InterPro"/>
</dbReference>
<feature type="compositionally biased region" description="Basic and acidic residues" evidence="2">
    <location>
        <begin position="12"/>
        <end position="24"/>
    </location>
</feature>